<sequence>MTRWKSAALGIAGLAACAVPVAAQEKGQITVMAYGDAVFKDNYTETVLQPFEKATGIRVQYFASGNSAQMLGALRAQKADPQTDIVIMDTTTAALACAEGLVDKASSAQMPVLEQIDGLAREAGGECGPGVTYDNLVMIYNTENVKPAPTGFVDMADPARRGRVGLGAPPNIQGLALTAVLAHADGGDWTAIAKAMPVLKRIAANTQTFDPKPDSVTFVVSGQGDMTTNWNARSQLMAIQSKGKIGVTLPSEGTAFQINTINVVANSRNAAAARSFMAYALGAEAQKAFTERVFYGPTNTTAQIAPEALNRTAMAPQFRERVVNVNWAEMQKLRDSWNQRWRREVITAAP</sequence>
<name>A0ABV7G859_9PROT</name>
<dbReference type="Proteomes" id="UP001595593">
    <property type="component" value="Unassembled WGS sequence"/>
</dbReference>
<protein>
    <submittedName>
        <fullName evidence="3">Extracellular solute-binding protein</fullName>
    </submittedName>
</protein>
<proteinExistence type="predicted"/>
<dbReference type="SUPFAM" id="SSF53850">
    <property type="entry name" value="Periplasmic binding protein-like II"/>
    <property type="match status" value="1"/>
</dbReference>
<evidence type="ECO:0000256" key="1">
    <source>
        <dbReference type="ARBA" id="ARBA00022729"/>
    </source>
</evidence>
<dbReference type="Gene3D" id="3.40.190.10">
    <property type="entry name" value="Periplasmic binding protein-like II"/>
    <property type="match status" value="2"/>
</dbReference>
<evidence type="ECO:0000313" key="3">
    <source>
        <dbReference type="EMBL" id="MFC3127733.1"/>
    </source>
</evidence>
<reference evidence="4" key="1">
    <citation type="journal article" date="2019" name="Int. J. Syst. Evol. Microbiol.">
        <title>The Global Catalogue of Microorganisms (GCM) 10K type strain sequencing project: providing services to taxonomists for standard genome sequencing and annotation.</title>
        <authorList>
            <consortium name="The Broad Institute Genomics Platform"/>
            <consortium name="The Broad Institute Genome Sequencing Center for Infectious Disease"/>
            <person name="Wu L."/>
            <person name="Ma J."/>
        </authorList>
    </citation>
    <scope>NUCLEOTIDE SEQUENCE [LARGE SCALE GENOMIC DNA]</scope>
    <source>
        <strain evidence="4">KCTC 52094</strain>
    </source>
</reference>
<gene>
    <name evidence="3" type="ORF">ACFOD4_21930</name>
</gene>
<dbReference type="RefSeq" id="WP_379599845.1">
    <property type="nucleotide sequence ID" value="NZ_JBHRTN010000029.1"/>
</dbReference>
<feature type="chain" id="PRO_5046201769" evidence="2">
    <location>
        <begin position="24"/>
        <end position="350"/>
    </location>
</feature>
<organism evidence="3 4">
    <name type="scientific">Teichococcus globiformis</name>
    <dbReference type="NCBI Taxonomy" id="2307229"/>
    <lineage>
        <taxon>Bacteria</taxon>
        <taxon>Pseudomonadati</taxon>
        <taxon>Pseudomonadota</taxon>
        <taxon>Alphaproteobacteria</taxon>
        <taxon>Acetobacterales</taxon>
        <taxon>Roseomonadaceae</taxon>
        <taxon>Roseomonas</taxon>
    </lineage>
</organism>
<dbReference type="PROSITE" id="PS51257">
    <property type="entry name" value="PROKAR_LIPOPROTEIN"/>
    <property type="match status" value="1"/>
</dbReference>
<comment type="caution">
    <text evidence="3">The sequence shown here is derived from an EMBL/GenBank/DDBJ whole genome shotgun (WGS) entry which is preliminary data.</text>
</comment>
<feature type="signal peptide" evidence="2">
    <location>
        <begin position="1"/>
        <end position="23"/>
    </location>
</feature>
<evidence type="ECO:0000313" key="4">
    <source>
        <dbReference type="Proteomes" id="UP001595593"/>
    </source>
</evidence>
<accession>A0ABV7G859</accession>
<keyword evidence="4" id="KW-1185">Reference proteome</keyword>
<dbReference type="PANTHER" id="PTHR30006">
    <property type="entry name" value="THIAMINE-BINDING PERIPLASMIC PROTEIN-RELATED"/>
    <property type="match status" value="1"/>
</dbReference>
<evidence type="ECO:0000256" key="2">
    <source>
        <dbReference type="SAM" id="SignalP"/>
    </source>
</evidence>
<dbReference type="Pfam" id="PF13416">
    <property type="entry name" value="SBP_bac_8"/>
    <property type="match status" value="1"/>
</dbReference>
<dbReference type="InterPro" id="IPR006059">
    <property type="entry name" value="SBP"/>
</dbReference>
<keyword evidence="1 2" id="KW-0732">Signal</keyword>
<dbReference type="EMBL" id="JBHRTN010000029">
    <property type="protein sequence ID" value="MFC3127733.1"/>
    <property type="molecule type" value="Genomic_DNA"/>
</dbReference>
<dbReference type="PANTHER" id="PTHR30006:SF2">
    <property type="entry name" value="ABC TRANSPORTER SUBSTRATE-BINDING PROTEIN"/>
    <property type="match status" value="1"/>
</dbReference>